<comment type="caution">
    <text evidence="2">The sequence shown here is derived from an EMBL/GenBank/DDBJ whole genome shotgun (WGS) entry which is preliminary data.</text>
</comment>
<organism evidence="2 3">
    <name type="scientific">Tothia fuscella</name>
    <dbReference type="NCBI Taxonomy" id="1048955"/>
    <lineage>
        <taxon>Eukaryota</taxon>
        <taxon>Fungi</taxon>
        <taxon>Dikarya</taxon>
        <taxon>Ascomycota</taxon>
        <taxon>Pezizomycotina</taxon>
        <taxon>Dothideomycetes</taxon>
        <taxon>Pleosporomycetidae</taxon>
        <taxon>Venturiales</taxon>
        <taxon>Cylindrosympodiaceae</taxon>
        <taxon>Tothia</taxon>
    </lineage>
</organism>
<dbReference type="InterPro" id="IPR011333">
    <property type="entry name" value="SKP1/BTB/POZ_sf"/>
</dbReference>
<keyword evidence="3" id="KW-1185">Reference proteome</keyword>
<dbReference type="InterPro" id="IPR000210">
    <property type="entry name" value="BTB/POZ_dom"/>
</dbReference>
<gene>
    <name evidence="2" type="ORF">EJ08DRAFT_722179</name>
</gene>
<dbReference type="PANTHER" id="PTHR47843">
    <property type="entry name" value="BTB DOMAIN-CONTAINING PROTEIN-RELATED"/>
    <property type="match status" value="1"/>
</dbReference>
<dbReference type="Gene3D" id="3.30.710.10">
    <property type="entry name" value="Potassium Channel Kv1.1, Chain A"/>
    <property type="match status" value="2"/>
</dbReference>
<accession>A0A9P4P170</accession>
<name>A0A9P4P170_9PEZI</name>
<dbReference type="Pfam" id="PF00651">
    <property type="entry name" value="BTB"/>
    <property type="match status" value="1"/>
</dbReference>
<reference evidence="2" key="1">
    <citation type="journal article" date="2020" name="Stud. Mycol.">
        <title>101 Dothideomycetes genomes: a test case for predicting lifestyles and emergence of pathogens.</title>
        <authorList>
            <person name="Haridas S."/>
            <person name="Albert R."/>
            <person name="Binder M."/>
            <person name="Bloem J."/>
            <person name="Labutti K."/>
            <person name="Salamov A."/>
            <person name="Andreopoulos B."/>
            <person name="Baker S."/>
            <person name="Barry K."/>
            <person name="Bills G."/>
            <person name="Bluhm B."/>
            <person name="Cannon C."/>
            <person name="Castanera R."/>
            <person name="Culley D."/>
            <person name="Daum C."/>
            <person name="Ezra D."/>
            <person name="Gonzalez J."/>
            <person name="Henrissat B."/>
            <person name="Kuo A."/>
            <person name="Liang C."/>
            <person name="Lipzen A."/>
            <person name="Lutzoni F."/>
            <person name="Magnuson J."/>
            <person name="Mondo S."/>
            <person name="Nolan M."/>
            <person name="Ohm R."/>
            <person name="Pangilinan J."/>
            <person name="Park H.-J."/>
            <person name="Ramirez L."/>
            <person name="Alfaro M."/>
            <person name="Sun H."/>
            <person name="Tritt A."/>
            <person name="Yoshinaga Y."/>
            <person name="Zwiers L.-H."/>
            <person name="Turgeon B."/>
            <person name="Goodwin S."/>
            <person name="Spatafora J."/>
            <person name="Crous P."/>
            <person name="Grigoriev I."/>
        </authorList>
    </citation>
    <scope>NUCLEOTIDE SEQUENCE</scope>
    <source>
        <strain evidence="2">CBS 130266</strain>
    </source>
</reference>
<dbReference type="PROSITE" id="PS50097">
    <property type="entry name" value="BTB"/>
    <property type="match status" value="1"/>
</dbReference>
<dbReference type="AlphaFoldDB" id="A0A9P4P170"/>
<dbReference type="SUPFAM" id="SSF54695">
    <property type="entry name" value="POZ domain"/>
    <property type="match status" value="2"/>
</dbReference>
<proteinExistence type="predicted"/>
<dbReference type="OrthoDB" id="6359816at2759"/>
<evidence type="ECO:0000313" key="2">
    <source>
        <dbReference type="EMBL" id="KAF2434943.1"/>
    </source>
</evidence>
<dbReference type="PANTHER" id="PTHR47843:SF5">
    <property type="entry name" value="BTB_POZ DOMAIN PROTEIN"/>
    <property type="match status" value="1"/>
</dbReference>
<dbReference type="EMBL" id="MU007014">
    <property type="protein sequence ID" value="KAF2434943.1"/>
    <property type="molecule type" value="Genomic_DNA"/>
</dbReference>
<protein>
    <recommendedName>
        <fullName evidence="1">BTB domain-containing protein</fullName>
    </recommendedName>
</protein>
<feature type="domain" description="BTB" evidence="1">
    <location>
        <begin position="27"/>
        <end position="86"/>
    </location>
</feature>
<sequence length="413" mass="45997">MADQTDPPVTAGLQAAMKELFTNGKFSDLTVFCHEDKYFLHKSVLCTQSEFFAKACDGNFKEGKTGVIDLSEDDRFAIKAMLEFLYRCDYHYKLPKPEESRISDSEMSLHVKVYAIADKYFISSLKNPALAKFKKCAESAFSSGVIDVDDFTRVAQDAYQSTLATDQGLCDVVVRLTPKHLETLLESIPPLELTNSGNPSYAVMMENNGQLGRDLAEYVCRGGRIEPNGIGTYTCSTCGGITFFRIFGNGKYADLTIFCQDQTYRVHEVVLCGQCEFFAKACDGEFKVYALADKYDIASLRVCSREKFSTCLDGMKFGPKSEDCSVDFAIFDRLIRNSYNTTPTGAQGLRDIVATMGAKHSRIMFAKKTGIGKLMEEVGGFGRDVAEYMGKEWGPGSADENRYELLLPTMWIC</sequence>
<evidence type="ECO:0000259" key="1">
    <source>
        <dbReference type="PROSITE" id="PS50097"/>
    </source>
</evidence>
<dbReference type="CDD" id="cd18186">
    <property type="entry name" value="BTB_POZ_ZBTB_KLHL-like"/>
    <property type="match status" value="2"/>
</dbReference>
<dbReference type="Proteomes" id="UP000800235">
    <property type="component" value="Unassembled WGS sequence"/>
</dbReference>
<evidence type="ECO:0000313" key="3">
    <source>
        <dbReference type="Proteomes" id="UP000800235"/>
    </source>
</evidence>